<dbReference type="OrthoDB" id="6961809at2"/>
<dbReference type="Proteomes" id="UP000242957">
    <property type="component" value="Unassembled WGS sequence"/>
</dbReference>
<proteinExistence type="predicted"/>
<accession>A0A1H0MSP3</accession>
<dbReference type="AlphaFoldDB" id="A0A1H0MSP3"/>
<sequence length="156" mass="17682">MPSNDRNAELDIRWNQLCQEAGVDPVARLAARESILADARALDATLYRPNEEDEDAEEDELGDARVLIAGPFQPPAEWTAEDRDAYYDGAAPERFFSAFIECEAEPASREFFLAEPGDYVAVMARVDKVEMYYLYDYQETGQGRACVLLREDDELE</sequence>
<dbReference type="RefSeq" id="WP_090416138.1">
    <property type="nucleotide sequence ID" value="NZ_FNIJ01000016.1"/>
</dbReference>
<gene>
    <name evidence="1" type="ORF">SAMN05216193_116115</name>
</gene>
<evidence type="ECO:0000313" key="2">
    <source>
        <dbReference type="Proteomes" id="UP000242957"/>
    </source>
</evidence>
<name>A0A1H0MSP3_9PSED</name>
<dbReference type="STRING" id="198616.SAMN05216193_116115"/>
<dbReference type="EMBL" id="FNIJ01000016">
    <property type="protein sequence ID" value="SDO83374.1"/>
    <property type="molecule type" value="Genomic_DNA"/>
</dbReference>
<keyword evidence="2" id="KW-1185">Reference proteome</keyword>
<reference evidence="2" key="1">
    <citation type="submission" date="2016-10" db="EMBL/GenBank/DDBJ databases">
        <authorList>
            <person name="Varghese N."/>
            <person name="Submissions S."/>
        </authorList>
    </citation>
    <scope>NUCLEOTIDE SEQUENCE [LARGE SCALE GENOMIC DNA]</scope>
    <source>
        <strain evidence="2">JCM 21621</strain>
    </source>
</reference>
<evidence type="ECO:0000313" key="1">
    <source>
        <dbReference type="EMBL" id="SDO83374.1"/>
    </source>
</evidence>
<organism evidence="1 2">
    <name type="scientific">Pseudomonas jinjuensis</name>
    <dbReference type="NCBI Taxonomy" id="198616"/>
    <lineage>
        <taxon>Bacteria</taxon>
        <taxon>Pseudomonadati</taxon>
        <taxon>Pseudomonadota</taxon>
        <taxon>Gammaproteobacteria</taxon>
        <taxon>Pseudomonadales</taxon>
        <taxon>Pseudomonadaceae</taxon>
        <taxon>Pseudomonas</taxon>
    </lineage>
</organism>
<protein>
    <submittedName>
        <fullName evidence="1">Uncharacterized protein</fullName>
    </submittedName>
</protein>